<reference evidence="2 4" key="1">
    <citation type="submission" date="2018-08" db="EMBL/GenBank/DDBJ databases">
        <title>Genomic investigation of the strawberry pathogen Phytophthora fragariae indicates pathogenicity is determined by transcriptional variation in three key races.</title>
        <authorList>
            <person name="Adams T.M."/>
            <person name="Armitage A.D."/>
            <person name="Sobczyk M.K."/>
            <person name="Bates H.J."/>
            <person name="Dunwell J.M."/>
            <person name="Nellist C.F."/>
            <person name="Harrison R.J."/>
        </authorList>
    </citation>
    <scope>NUCLEOTIDE SEQUENCE [LARGE SCALE GENOMIC DNA]</scope>
    <source>
        <strain evidence="1 3">SCRP249</strain>
        <strain evidence="2 4">SCRP333</strain>
    </source>
</reference>
<dbReference type="Proteomes" id="UP000429607">
    <property type="component" value="Unassembled WGS sequence"/>
</dbReference>
<comment type="caution">
    <text evidence="2">The sequence shown here is derived from an EMBL/GenBank/DDBJ whole genome shotgun (WGS) entry which is preliminary data.</text>
</comment>
<dbReference type="EMBL" id="QXFT01002543">
    <property type="protein sequence ID" value="KAE9296626.1"/>
    <property type="molecule type" value="Genomic_DNA"/>
</dbReference>
<evidence type="ECO:0000313" key="3">
    <source>
        <dbReference type="Proteomes" id="UP000429607"/>
    </source>
</evidence>
<keyword evidence="4" id="KW-1185">Reference proteome</keyword>
<evidence type="ECO:0008006" key="5">
    <source>
        <dbReference type="Google" id="ProtNLM"/>
    </source>
</evidence>
<gene>
    <name evidence="1" type="ORF">PR001_g22687</name>
    <name evidence="2" type="ORF">PR003_g23711</name>
</gene>
<dbReference type="EMBL" id="QXFV01002562">
    <property type="protein sequence ID" value="KAE8986120.1"/>
    <property type="molecule type" value="Genomic_DNA"/>
</dbReference>
<protein>
    <recommendedName>
        <fullName evidence="5">PiggyBac transposable element-derived protein domain-containing protein</fullName>
    </recommendedName>
</protein>
<evidence type="ECO:0000313" key="2">
    <source>
        <dbReference type="EMBL" id="KAE9296626.1"/>
    </source>
</evidence>
<organism evidence="2 4">
    <name type="scientific">Phytophthora rubi</name>
    <dbReference type="NCBI Taxonomy" id="129364"/>
    <lineage>
        <taxon>Eukaryota</taxon>
        <taxon>Sar</taxon>
        <taxon>Stramenopiles</taxon>
        <taxon>Oomycota</taxon>
        <taxon>Peronosporomycetes</taxon>
        <taxon>Peronosporales</taxon>
        <taxon>Peronosporaceae</taxon>
        <taxon>Phytophthora</taxon>
    </lineage>
</organism>
<proteinExistence type="predicted"/>
<evidence type="ECO:0000313" key="4">
    <source>
        <dbReference type="Proteomes" id="UP000434957"/>
    </source>
</evidence>
<sequence>MEITNILTNEEWQADEWELGLSDGDQSNTESMNPSEVAQVYIERLTSGSGLHRLRPRKVQQAYEKNAEGGLFGLFVSVKLKRAWRNWTNAVLKAKGEMPVTVAELDAYIGLEMAMSLIPTTDIKELWPKSNFKETKTSKPQ</sequence>
<accession>A0A6A4D2J7</accession>
<evidence type="ECO:0000313" key="1">
    <source>
        <dbReference type="EMBL" id="KAE8986120.1"/>
    </source>
</evidence>
<dbReference type="AlphaFoldDB" id="A0A6A4D2J7"/>
<dbReference type="Proteomes" id="UP000434957">
    <property type="component" value="Unassembled WGS sequence"/>
</dbReference>
<name>A0A6A4D2J7_9STRA</name>